<evidence type="ECO:0000256" key="2">
    <source>
        <dbReference type="ARBA" id="ARBA00020675"/>
    </source>
</evidence>
<proteinExistence type="inferred from homology"/>
<feature type="region of interest" description="Disordered" evidence="10">
    <location>
        <begin position="215"/>
        <end position="309"/>
    </location>
</feature>
<evidence type="ECO:0000256" key="6">
    <source>
        <dbReference type="ARBA" id="ARBA00023134"/>
    </source>
</evidence>
<evidence type="ECO:0000256" key="8">
    <source>
        <dbReference type="HAMAP-Rule" id="MF_00100"/>
    </source>
</evidence>
<evidence type="ECO:0000256" key="10">
    <source>
        <dbReference type="SAM" id="MobiDB-lite"/>
    </source>
</evidence>
<evidence type="ECO:0000259" key="11">
    <source>
        <dbReference type="PROSITE" id="PS51722"/>
    </source>
</evidence>
<dbReference type="InterPro" id="IPR023115">
    <property type="entry name" value="TIF_IF2_dom3"/>
</dbReference>
<dbReference type="FunFam" id="2.40.30.10:FF:000008">
    <property type="entry name" value="Translation initiation factor IF-2"/>
    <property type="match status" value="1"/>
</dbReference>
<evidence type="ECO:0000256" key="9">
    <source>
        <dbReference type="RuleBase" id="RU000644"/>
    </source>
</evidence>
<accession>M4V964</accession>
<dbReference type="FunFam" id="2.40.30.10:FF:000054">
    <property type="entry name" value="Translation initiation factor IF-2"/>
    <property type="match status" value="1"/>
</dbReference>
<dbReference type="InterPro" id="IPR015760">
    <property type="entry name" value="TIF_IF2"/>
</dbReference>
<dbReference type="CDD" id="cd03692">
    <property type="entry name" value="mtIF2_IVc"/>
    <property type="match status" value="1"/>
</dbReference>
<reference evidence="12 13" key="1">
    <citation type="journal article" date="2013" name="ISME J.">
        <title>By their genes ye shall know them: genomic signatures of predatory bacteria.</title>
        <authorList>
            <person name="Pasternak Z."/>
            <person name="Pietrokovski S."/>
            <person name="Rotem O."/>
            <person name="Gophna U."/>
            <person name="Lurie-Weinberger M.N."/>
            <person name="Jurkevitch E."/>
        </authorList>
    </citation>
    <scope>NUCLEOTIDE SEQUENCE [LARGE SCALE GENOMIC DNA]</scope>
    <source>
        <strain evidence="12 13">JSS</strain>
    </source>
</reference>
<gene>
    <name evidence="8" type="primary">infB</name>
    <name evidence="12" type="ORF">A11Q_1552</name>
</gene>
<dbReference type="GO" id="GO:0005525">
    <property type="term" value="F:GTP binding"/>
    <property type="evidence" value="ECO:0007669"/>
    <property type="project" value="UniProtKB-KW"/>
</dbReference>
<dbReference type="PANTHER" id="PTHR43381:SF5">
    <property type="entry name" value="TR-TYPE G DOMAIN-CONTAINING PROTEIN"/>
    <property type="match status" value="1"/>
</dbReference>
<dbReference type="SUPFAM" id="SSF50447">
    <property type="entry name" value="Translation proteins"/>
    <property type="match status" value="2"/>
</dbReference>
<dbReference type="Gene3D" id="1.10.10.2480">
    <property type="match status" value="1"/>
</dbReference>
<comment type="caution">
    <text evidence="8">Lacks conserved residue(s) required for the propagation of feature annotation.</text>
</comment>
<dbReference type="AlphaFoldDB" id="M4V964"/>
<dbReference type="CDD" id="cd01887">
    <property type="entry name" value="IF2_eIF5B"/>
    <property type="match status" value="1"/>
</dbReference>
<dbReference type="CDD" id="cd03702">
    <property type="entry name" value="IF2_mtIF2_II"/>
    <property type="match status" value="1"/>
</dbReference>
<dbReference type="KEGG" id="bex:A11Q_1552"/>
<keyword evidence="13" id="KW-1185">Reference proteome</keyword>
<dbReference type="NCBIfam" id="TIGR00487">
    <property type="entry name" value="IF-2"/>
    <property type="match status" value="1"/>
</dbReference>
<dbReference type="InterPro" id="IPR036925">
    <property type="entry name" value="TIF_IF2_dom3_sf"/>
</dbReference>
<keyword evidence="3 8" id="KW-0396">Initiation factor</keyword>
<dbReference type="GO" id="GO:0005829">
    <property type="term" value="C:cytosol"/>
    <property type="evidence" value="ECO:0007669"/>
    <property type="project" value="TreeGrafter"/>
</dbReference>
<dbReference type="InterPro" id="IPR044145">
    <property type="entry name" value="IF2_II"/>
</dbReference>
<sequence length="940" mass="100227">MSNPKVFEFAKEVGMTPLALMDKIKEWSLPVKNHMAELEPEVLEQIKAKLAEPTGEATEEKPKRATRRSTTKKAANEIGGPTIVTATSRKAAAAKAAEDAEKTVAKPARTSVIRRKKDAEVAEETKAAESAAEEVAAPVETPVEAAPPVQAPVVEEVVAPVAAAPTPEAPVEAAPVAPVVVEKAAPTVSRKKEVSIGDSGVSSSANVALPKRNIVGRMDLSRVQGPPGSERGPRPQGGGFQRPQGGGAGGGFNTRSPGAGRNIRAGFVAQMPDPVAPTTDFDSQKRDYDKRSKKFGGTPTGGLSAKEKEQEEILQSFNAVEFRKREMVFQPKKKTAVLNRAAQKTQITTPKASKRILKVNGKMKVGDIAIEMGIKATQLIKALMTNGVMGNVNSDLDFDTIALIVPEFGWEAQNTFKTADEIVVETAFGNLEAELVIRPPVVTVMGHVDHGKTSLLDAIRNARVASGEAGGITQHIGAYSVTTEDGSLITFLDTPGHEAFTAMRARGANATDIAIIVVAADDGMMPQTAEAISHAKAAGVPIIVAVNKMDKPGANPDRIKQQLTELEIVPEEWGGSTIFCEVSALKRTGIPELLENIKLLAEVAELKANPEKSGSGLVIEAKLEKGKGPVATILVKDGHVNVGDYIVAGSMKGKVKSLTNDKGERVDTVTPGLPVEVLGLEGVPAAGDRFDVVVDERTAEEVVGVRKEQAMAENTQKKMSLEDMFSKVTQGDLKEFNIILKADVHGSLEAIQGMLNKMTSVEVKNKIVHAAVGGVTENDVMLAHTSKGVVIGFNVRPDNNAQAKAKQLGVDIRTYSIVYEMMDEIKKAMTGLLAPQVVEKVMGTAEVRNTFSVPKIGVIAGCFITSGKIQRSNMLRLVRDGKIVYEGKLGSLKRFKDDAKEVAEGFECGIGIENFNDVKVGDVIEAYTKEEVARELTPIN</sequence>
<keyword evidence="8" id="KW-0963">Cytoplasm</keyword>
<evidence type="ECO:0000313" key="12">
    <source>
        <dbReference type="EMBL" id="AGH95768.1"/>
    </source>
</evidence>
<keyword evidence="5 8" id="KW-0648">Protein biosynthesis</keyword>
<organism evidence="12 13">
    <name type="scientific">Pseudobdellovibrio exovorus JSS</name>
    <dbReference type="NCBI Taxonomy" id="1184267"/>
    <lineage>
        <taxon>Bacteria</taxon>
        <taxon>Pseudomonadati</taxon>
        <taxon>Bdellovibrionota</taxon>
        <taxon>Bdellovibrionia</taxon>
        <taxon>Bdellovibrionales</taxon>
        <taxon>Pseudobdellovibrionaceae</taxon>
        <taxon>Pseudobdellovibrio</taxon>
    </lineage>
</organism>
<dbReference type="PROSITE" id="PS01176">
    <property type="entry name" value="IF2"/>
    <property type="match status" value="1"/>
</dbReference>
<evidence type="ECO:0000256" key="4">
    <source>
        <dbReference type="ARBA" id="ARBA00022741"/>
    </source>
</evidence>
<feature type="compositionally biased region" description="Gly residues" evidence="10">
    <location>
        <begin position="235"/>
        <end position="252"/>
    </location>
</feature>
<feature type="binding site" evidence="8">
    <location>
        <begin position="547"/>
        <end position="550"/>
    </location>
    <ligand>
        <name>GTP</name>
        <dbReference type="ChEBI" id="CHEBI:37565"/>
    </ligand>
</feature>
<dbReference type="InterPro" id="IPR009000">
    <property type="entry name" value="Transl_B-barrel_sf"/>
</dbReference>
<dbReference type="FunFam" id="3.40.50.300:FF:000019">
    <property type="entry name" value="Translation initiation factor IF-2"/>
    <property type="match status" value="1"/>
</dbReference>
<dbReference type="Gene3D" id="3.40.50.300">
    <property type="entry name" value="P-loop containing nucleotide triphosphate hydrolases"/>
    <property type="match status" value="1"/>
</dbReference>
<dbReference type="InterPro" id="IPR006847">
    <property type="entry name" value="IF2_N"/>
</dbReference>
<protein>
    <recommendedName>
        <fullName evidence="2 8">Translation initiation factor IF-2</fullName>
    </recommendedName>
</protein>
<feature type="binding site" evidence="8">
    <location>
        <begin position="493"/>
        <end position="497"/>
    </location>
    <ligand>
        <name>GTP</name>
        <dbReference type="ChEBI" id="CHEBI:37565"/>
    </ligand>
</feature>
<dbReference type="Pfam" id="PF04760">
    <property type="entry name" value="IF2_N"/>
    <property type="match status" value="1"/>
</dbReference>
<feature type="binding site" evidence="8">
    <location>
        <begin position="446"/>
        <end position="453"/>
    </location>
    <ligand>
        <name>GTP</name>
        <dbReference type="ChEBI" id="CHEBI:37565"/>
    </ligand>
</feature>
<feature type="domain" description="Tr-type G" evidence="11">
    <location>
        <begin position="437"/>
        <end position="607"/>
    </location>
</feature>
<dbReference type="EMBL" id="CP003537">
    <property type="protein sequence ID" value="AGH95768.1"/>
    <property type="molecule type" value="Genomic_DNA"/>
</dbReference>
<dbReference type="eggNOG" id="COG0532">
    <property type="taxonomic scope" value="Bacteria"/>
</dbReference>
<dbReference type="PANTHER" id="PTHR43381">
    <property type="entry name" value="TRANSLATION INITIATION FACTOR IF-2-RELATED"/>
    <property type="match status" value="1"/>
</dbReference>
<keyword evidence="6 8" id="KW-0342">GTP-binding</keyword>
<dbReference type="GO" id="GO:0003924">
    <property type="term" value="F:GTPase activity"/>
    <property type="evidence" value="ECO:0007669"/>
    <property type="project" value="UniProtKB-UniRule"/>
</dbReference>
<dbReference type="InterPro" id="IPR000795">
    <property type="entry name" value="T_Tr_GTP-bd_dom"/>
</dbReference>
<keyword evidence="4 8" id="KW-0547">Nucleotide-binding</keyword>
<dbReference type="GO" id="GO:0003743">
    <property type="term" value="F:translation initiation factor activity"/>
    <property type="evidence" value="ECO:0007669"/>
    <property type="project" value="UniProtKB-UniRule"/>
</dbReference>
<dbReference type="InterPro" id="IPR005225">
    <property type="entry name" value="Small_GTP-bd"/>
</dbReference>
<dbReference type="NCBIfam" id="TIGR00231">
    <property type="entry name" value="small_GTP"/>
    <property type="match status" value="1"/>
</dbReference>
<dbReference type="PATRIC" id="fig|1184267.3.peg.1569"/>
<comment type="subcellular location">
    <subcellularLocation>
        <location evidence="8">Cytoplasm</location>
    </subcellularLocation>
</comment>
<evidence type="ECO:0000256" key="5">
    <source>
        <dbReference type="ARBA" id="ARBA00022917"/>
    </source>
</evidence>
<dbReference type="Pfam" id="PF11987">
    <property type="entry name" value="IF-2"/>
    <property type="match status" value="1"/>
</dbReference>
<feature type="region of interest" description="Disordered" evidence="10">
    <location>
        <begin position="49"/>
        <end position="79"/>
    </location>
</feature>
<dbReference type="OrthoDB" id="5287317at2"/>
<dbReference type="HAMAP" id="MF_00100_B">
    <property type="entry name" value="IF_2_B"/>
    <property type="match status" value="1"/>
</dbReference>
<dbReference type="FunFam" id="3.40.50.10050:FF:000001">
    <property type="entry name" value="Translation initiation factor IF-2"/>
    <property type="match status" value="1"/>
</dbReference>
<dbReference type="InterPro" id="IPR000178">
    <property type="entry name" value="TF_IF2_bacterial-like"/>
</dbReference>
<dbReference type="RefSeq" id="WP_015470258.1">
    <property type="nucleotide sequence ID" value="NC_020813.1"/>
</dbReference>
<name>M4V964_9BACT</name>
<comment type="function">
    <text evidence="7 8 9">One of the essential components for the initiation of protein synthesis. Protects formylmethionyl-tRNA from spontaneous hydrolysis and promotes its binding to the 30S ribosomal subunits. Also involved in the hydrolysis of GTP during the formation of the 70S ribosomal complex.</text>
</comment>
<dbReference type="SUPFAM" id="SSF52156">
    <property type="entry name" value="Initiation factor IF2/eIF5b, domain 3"/>
    <property type="match status" value="1"/>
</dbReference>
<dbReference type="HOGENOM" id="CLU_006301_5_1_7"/>
<evidence type="ECO:0000256" key="7">
    <source>
        <dbReference type="ARBA" id="ARBA00025162"/>
    </source>
</evidence>
<dbReference type="STRING" id="1184267.A11Q_1552"/>
<dbReference type="Gene3D" id="3.40.50.10050">
    <property type="entry name" value="Translation initiation factor IF- 2, domain 3"/>
    <property type="match status" value="1"/>
</dbReference>
<dbReference type="InterPro" id="IPR027417">
    <property type="entry name" value="P-loop_NTPase"/>
</dbReference>
<dbReference type="SUPFAM" id="SSF52540">
    <property type="entry name" value="P-loop containing nucleoside triphosphate hydrolases"/>
    <property type="match status" value="1"/>
</dbReference>
<evidence type="ECO:0000313" key="13">
    <source>
        <dbReference type="Proteomes" id="UP000012040"/>
    </source>
</evidence>
<dbReference type="Pfam" id="PF00009">
    <property type="entry name" value="GTP_EFTU"/>
    <property type="match status" value="1"/>
</dbReference>
<dbReference type="Pfam" id="PF22042">
    <property type="entry name" value="EF-G_D2"/>
    <property type="match status" value="1"/>
</dbReference>
<dbReference type="Proteomes" id="UP000012040">
    <property type="component" value="Chromosome"/>
</dbReference>
<dbReference type="InterPro" id="IPR053905">
    <property type="entry name" value="EF-G-like_DII"/>
</dbReference>
<dbReference type="Gene3D" id="2.40.30.10">
    <property type="entry name" value="Translation factors"/>
    <property type="match status" value="2"/>
</dbReference>
<dbReference type="PROSITE" id="PS51722">
    <property type="entry name" value="G_TR_2"/>
    <property type="match status" value="1"/>
</dbReference>
<comment type="similarity">
    <text evidence="1 8 9">Belongs to the TRAFAC class translation factor GTPase superfamily. Classic translation factor GTPase family. IF-2 subfamily.</text>
</comment>
<evidence type="ECO:0000256" key="3">
    <source>
        <dbReference type="ARBA" id="ARBA00022540"/>
    </source>
</evidence>
<evidence type="ECO:0000256" key="1">
    <source>
        <dbReference type="ARBA" id="ARBA00007733"/>
    </source>
</evidence>